<name>G8YFN6_PICSO</name>
<evidence type="ECO:0000256" key="1">
    <source>
        <dbReference type="SAM" id="SignalP"/>
    </source>
</evidence>
<keyword evidence="1" id="KW-0732">Signal</keyword>
<sequence>MISDRHRFGASTGMREMVFCAVLWLALVALGAPVAQDYGALGALLVQEVNQVNGINLDLSGPELAADELRYLAEMRGSGSESAPAISSDDTVLKKYEIGRRDDFDARKMGHIVSRQSKAVVLFRDSKTVLVPYSDSLDARSAATVQYKEYDFKTPGAVRTQYESVLFPASPCLRFGDLGSGSLNIGYTAGLSLTAPSATGSLEYSATNLALTLSEALSAKTSLSFTGTYTCSSENGTDVRIFYKVGTIEAEPKSRNFIYNRKKKTLFSDKWMHMKRMKFLFDVTPMYFCATEDKMDLMCEKAGVEFVDEDGNTFNSISNDM</sequence>
<protein>
    <submittedName>
        <fullName evidence="2">Piso0_002674 protein</fullName>
    </submittedName>
</protein>
<dbReference type="Proteomes" id="UP000005222">
    <property type="component" value="Chromosome I"/>
</dbReference>
<feature type="chain" id="PRO_5003518783" evidence="1">
    <location>
        <begin position="32"/>
        <end position="321"/>
    </location>
</feature>
<evidence type="ECO:0000313" key="2">
    <source>
        <dbReference type="EMBL" id="CCE81985.1"/>
    </source>
</evidence>
<gene>
    <name evidence="2" type="primary">Piso0_002674</name>
    <name evidence="2" type="ORF">GNLVRS01_PISO0I15320g</name>
</gene>
<dbReference type="InParanoid" id="G8YFN6"/>
<dbReference type="AlphaFoldDB" id="G8YFN6"/>
<reference evidence="2 3" key="1">
    <citation type="journal article" date="2012" name="G3 (Bethesda)">
        <title>Pichia sorbitophila, an interspecies yeast hybrid reveals early steps of genome resolution following polyploidization.</title>
        <authorList>
            <person name="Leh Louis V."/>
            <person name="Despons L."/>
            <person name="Friedrich A."/>
            <person name="Martin T."/>
            <person name="Durrens P."/>
            <person name="Casaregola S."/>
            <person name="Neuveglise C."/>
            <person name="Fairhead C."/>
            <person name="Marck C."/>
            <person name="Cruz J.A."/>
            <person name="Straub M.L."/>
            <person name="Kugler V."/>
            <person name="Sacerdot C."/>
            <person name="Uzunov Z."/>
            <person name="Thierry A."/>
            <person name="Weiss S."/>
            <person name="Bleykasten C."/>
            <person name="De Montigny J."/>
            <person name="Jacques N."/>
            <person name="Jung P."/>
            <person name="Lemaire M."/>
            <person name="Mallet S."/>
            <person name="Morel G."/>
            <person name="Richard G.F."/>
            <person name="Sarkar A."/>
            <person name="Savel G."/>
            <person name="Schacherer J."/>
            <person name="Seret M.L."/>
            <person name="Talla E."/>
            <person name="Samson G."/>
            <person name="Jubin C."/>
            <person name="Poulain J."/>
            <person name="Vacherie B."/>
            <person name="Barbe V."/>
            <person name="Pelletier E."/>
            <person name="Sherman D.J."/>
            <person name="Westhof E."/>
            <person name="Weissenbach J."/>
            <person name="Baret P.V."/>
            <person name="Wincker P."/>
            <person name="Gaillardin C."/>
            <person name="Dujon B."/>
            <person name="Souciet J.L."/>
        </authorList>
    </citation>
    <scope>NUCLEOTIDE SEQUENCE [LARGE SCALE GENOMIC DNA]</scope>
    <source>
        <strain evidence="3">ATCC MYA-4447 / BCRC 22081 / CBS 7064 / NBRC 10061 / NRRL Y-12695</strain>
    </source>
</reference>
<dbReference type="EMBL" id="FO082051">
    <property type="protein sequence ID" value="CCE81985.1"/>
    <property type="molecule type" value="Genomic_DNA"/>
</dbReference>
<accession>G8YFN6</accession>
<dbReference type="OMA" id="DHIANNS"/>
<dbReference type="eggNOG" id="ENOG502TGYH">
    <property type="taxonomic scope" value="Eukaryota"/>
</dbReference>
<evidence type="ECO:0000313" key="3">
    <source>
        <dbReference type="Proteomes" id="UP000005222"/>
    </source>
</evidence>
<dbReference type="HOGENOM" id="CLU_866308_0_0_1"/>
<feature type="signal peptide" evidence="1">
    <location>
        <begin position="1"/>
        <end position="31"/>
    </location>
</feature>
<dbReference type="OrthoDB" id="4014264at2759"/>
<organism evidence="2 3">
    <name type="scientific">Pichia sorbitophila (strain ATCC MYA-4447 / BCRC 22081 / CBS 7064 / NBRC 10061 / NRRL Y-12695)</name>
    <name type="common">Hybrid yeast</name>
    <dbReference type="NCBI Taxonomy" id="559304"/>
    <lineage>
        <taxon>Eukaryota</taxon>
        <taxon>Fungi</taxon>
        <taxon>Dikarya</taxon>
        <taxon>Ascomycota</taxon>
        <taxon>Saccharomycotina</taxon>
        <taxon>Pichiomycetes</taxon>
        <taxon>Debaryomycetaceae</taxon>
        <taxon>Millerozyma</taxon>
    </lineage>
</organism>
<keyword evidence="3" id="KW-1185">Reference proteome</keyword>
<proteinExistence type="predicted"/>